<evidence type="ECO:0000256" key="6">
    <source>
        <dbReference type="ARBA" id="ARBA00022968"/>
    </source>
</evidence>
<sequence>MSGSNLQGWRMASSVTEEDIKKLREARDISLVKAADSPVAGQTAEFAGLTRQLDAADADIALVNKRLDEAQDGAPSMETLRTELARAKEQARRSDAAALKVAEELRAERAARRQSEGKIAKMAIELKEASDRHELLEKESQAKAVDLKKVMVLLLQVPFQDDVFIVVWTVLLSGDRLVSFPLSVAVIGQRLHTMFAVRWFILLSRWVHVGLPSAFPRHAGTGAMALLHVMRFEEVKAATRSSSWEGDQKELMAAMSCLLANITEVEDHYEDEVDQNQNYVPPPAPPPPGRPHAYHCNATGLESGAMGQEGMGYSSGKAGGGGGGAPPMTAARARGASPLSTHHRSRKISRTFNNVKITVLCGLVTILVLRGTIGLNLSLPSQPSDADALAGAKAVEDIDRILREIRSDSDPSDPTDSDLDSSSVLSNATALNSSEAAAAYAAAVGNHALGPNVSGWDEQRRRWLAQNKGFPATVPGGKPRILLVTGSQPGPCDNPLGDHYLLKSTKNKIDYCRFHDIEIVHNLAHLDNELAGYWAKLPLLRRLMLSHPEVEWIWWMDSDALFTDMAFELPLSRYDNHNLIIHGYHDLLFEKHSWIALNTGSFLFRNCQWSLDLLAAWAPMGPKGFIREEAGKILTAYLKGRPAFEADDQSALIYLLLSQKEKWMDKVQPAADADVSQGQHASAPHVLPGPHGHYTL</sequence>
<keyword evidence="5" id="KW-0812">Transmembrane</keyword>
<dbReference type="AlphaFoldDB" id="M7ZC93"/>
<evidence type="ECO:0000256" key="2">
    <source>
        <dbReference type="ARBA" id="ARBA00005664"/>
    </source>
</evidence>
<dbReference type="FunFam" id="3.90.550.10:FF:000032">
    <property type="entry name" value="xyloglucan 6-xylosyltransferase 2"/>
    <property type="match status" value="1"/>
</dbReference>
<feature type="region of interest" description="Disordered" evidence="12">
    <location>
        <begin position="314"/>
        <end position="345"/>
    </location>
</feature>
<comment type="subcellular location">
    <subcellularLocation>
        <location evidence="1">Golgi apparatus membrane</location>
        <topology evidence="1">Single-pass type II membrane protein</topology>
    </subcellularLocation>
</comment>
<evidence type="ECO:0000256" key="5">
    <source>
        <dbReference type="ARBA" id="ARBA00022692"/>
    </source>
</evidence>
<keyword evidence="3" id="KW-0328">Glycosyltransferase</keyword>
<feature type="region of interest" description="Disordered" evidence="12">
    <location>
        <begin position="674"/>
        <end position="696"/>
    </location>
</feature>
<keyword evidence="6" id="KW-0735">Signal-anchor</keyword>
<reference evidence="13" key="1">
    <citation type="journal article" date="2013" name="Nature">
        <title>Draft genome of the wheat A-genome progenitor Triticum urartu.</title>
        <authorList>
            <person name="Ling H.Q."/>
            <person name="Zhao S."/>
            <person name="Liu D."/>
            <person name="Wang J."/>
            <person name="Sun H."/>
            <person name="Zhang C."/>
            <person name="Fan H."/>
            <person name="Li D."/>
            <person name="Dong L."/>
            <person name="Tao Y."/>
            <person name="Gao C."/>
            <person name="Wu H."/>
            <person name="Li Y."/>
            <person name="Cui Y."/>
            <person name="Guo X."/>
            <person name="Zheng S."/>
            <person name="Wang B."/>
            <person name="Yu K."/>
            <person name="Liang Q."/>
            <person name="Yang W."/>
            <person name="Lou X."/>
            <person name="Chen J."/>
            <person name="Feng M."/>
            <person name="Jian J."/>
            <person name="Zhang X."/>
            <person name="Luo G."/>
            <person name="Jiang Y."/>
            <person name="Liu J."/>
            <person name="Wang Z."/>
            <person name="Sha Y."/>
            <person name="Zhang B."/>
            <person name="Wu H."/>
            <person name="Tang D."/>
            <person name="Shen Q."/>
            <person name="Xue P."/>
            <person name="Zou S."/>
            <person name="Wang X."/>
            <person name="Liu X."/>
            <person name="Wang F."/>
            <person name="Yang Y."/>
            <person name="An X."/>
            <person name="Dong Z."/>
            <person name="Zhang K."/>
            <person name="Zhang X."/>
            <person name="Luo M.C."/>
            <person name="Dvorak J."/>
            <person name="Tong Y."/>
            <person name="Wang J."/>
            <person name="Yang H."/>
            <person name="Li Z."/>
            <person name="Wang D."/>
            <person name="Zhang A."/>
            <person name="Wang J."/>
        </authorList>
    </citation>
    <scope>NUCLEOTIDE SEQUENCE</scope>
</reference>
<feature type="region of interest" description="Disordered" evidence="12">
    <location>
        <begin position="404"/>
        <end position="423"/>
    </location>
</feature>
<evidence type="ECO:0000313" key="13">
    <source>
        <dbReference type="EMBL" id="EMS45714.1"/>
    </source>
</evidence>
<dbReference type="InterPro" id="IPR008630">
    <property type="entry name" value="Glyco_trans_34"/>
</dbReference>
<dbReference type="eggNOG" id="KOG4748">
    <property type="taxonomic scope" value="Eukaryota"/>
</dbReference>
<accession>M7ZC93</accession>
<dbReference type="PANTHER" id="PTHR31311:SF44">
    <property type="entry name" value="GLYCOSYLTRANSFERASE 2-RELATED"/>
    <property type="match status" value="1"/>
</dbReference>
<evidence type="ECO:0000256" key="7">
    <source>
        <dbReference type="ARBA" id="ARBA00022989"/>
    </source>
</evidence>
<dbReference type="GO" id="GO:0005768">
    <property type="term" value="C:endosome"/>
    <property type="evidence" value="ECO:0007669"/>
    <property type="project" value="TreeGrafter"/>
</dbReference>
<keyword evidence="10" id="KW-0325">Glycoprotein</keyword>
<name>M7ZC93_TRIUA</name>
<comment type="similarity">
    <text evidence="2">Belongs to the glycosyltransferase 34 family.</text>
</comment>
<gene>
    <name evidence="13" type="ORF">TRIUR3_33972</name>
</gene>
<dbReference type="GO" id="GO:0005802">
    <property type="term" value="C:trans-Golgi network"/>
    <property type="evidence" value="ECO:0007669"/>
    <property type="project" value="TreeGrafter"/>
</dbReference>
<keyword evidence="4 13" id="KW-0808">Transferase</keyword>
<evidence type="ECO:0000256" key="8">
    <source>
        <dbReference type="ARBA" id="ARBA00023034"/>
    </source>
</evidence>
<keyword evidence="9" id="KW-0472">Membrane</keyword>
<evidence type="ECO:0000256" key="11">
    <source>
        <dbReference type="SAM" id="Coils"/>
    </source>
</evidence>
<keyword evidence="8" id="KW-0333">Golgi apparatus</keyword>
<evidence type="ECO:0000256" key="9">
    <source>
        <dbReference type="ARBA" id="ARBA00023136"/>
    </source>
</evidence>
<dbReference type="PANTHER" id="PTHR31311">
    <property type="entry name" value="XYLOGLUCAN 6-XYLOSYLTRANSFERASE 5-RELATED-RELATED"/>
    <property type="match status" value="1"/>
</dbReference>
<evidence type="ECO:0000256" key="3">
    <source>
        <dbReference type="ARBA" id="ARBA00022676"/>
    </source>
</evidence>
<organism evidence="13">
    <name type="scientific">Triticum urartu</name>
    <name type="common">Red wild einkorn</name>
    <name type="synonym">Crithodium urartu</name>
    <dbReference type="NCBI Taxonomy" id="4572"/>
    <lineage>
        <taxon>Eukaryota</taxon>
        <taxon>Viridiplantae</taxon>
        <taxon>Streptophyta</taxon>
        <taxon>Embryophyta</taxon>
        <taxon>Tracheophyta</taxon>
        <taxon>Spermatophyta</taxon>
        <taxon>Magnoliopsida</taxon>
        <taxon>Liliopsida</taxon>
        <taxon>Poales</taxon>
        <taxon>Poaceae</taxon>
        <taxon>BOP clade</taxon>
        <taxon>Pooideae</taxon>
        <taxon>Triticodae</taxon>
        <taxon>Triticeae</taxon>
        <taxon>Triticinae</taxon>
        <taxon>Triticum</taxon>
    </lineage>
</organism>
<feature type="compositionally biased region" description="Low complexity" evidence="12">
    <location>
        <begin position="326"/>
        <end position="336"/>
    </location>
</feature>
<proteinExistence type="inferred from homology"/>
<feature type="compositionally biased region" description="Acidic residues" evidence="12">
    <location>
        <begin position="410"/>
        <end position="419"/>
    </location>
</feature>
<dbReference type="Gene3D" id="3.90.550.10">
    <property type="entry name" value="Spore Coat Polysaccharide Biosynthesis Protein SpsA, Chain A"/>
    <property type="match status" value="1"/>
</dbReference>
<dbReference type="GO" id="GO:0009969">
    <property type="term" value="P:xyloglucan biosynthetic process"/>
    <property type="evidence" value="ECO:0007669"/>
    <property type="project" value="TreeGrafter"/>
</dbReference>
<evidence type="ECO:0000256" key="4">
    <source>
        <dbReference type="ARBA" id="ARBA00022679"/>
    </source>
</evidence>
<evidence type="ECO:0000256" key="1">
    <source>
        <dbReference type="ARBA" id="ARBA00004323"/>
    </source>
</evidence>
<evidence type="ECO:0000256" key="12">
    <source>
        <dbReference type="SAM" id="MobiDB-lite"/>
    </source>
</evidence>
<dbReference type="EMBL" id="KD283263">
    <property type="protein sequence ID" value="EMS45714.1"/>
    <property type="molecule type" value="Genomic_DNA"/>
</dbReference>
<dbReference type="Pfam" id="PF05637">
    <property type="entry name" value="Glyco_transf_34"/>
    <property type="match status" value="1"/>
</dbReference>
<protein>
    <submittedName>
        <fullName evidence="13">Putative glycosyltransferase 3</fullName>
    </submittedName>
</protein>
<dbReference type="GO" id="GO:0016758">
    <property type="term" value="F:hexosyltransferase activity"/>
    <property type="evidence" value="ECO:0007669"/>
    <property type="project" value="TreeGrafter"/>
</dbReference>
<feature type="coiled-coil region" evidence="11">
    <location>
        <begin position="77"/>
        <end position="139"/>
    </location>
</feature>
<evidence type="ECO:0000256" key="10">
    <source>
        <dbReference type="ARBA" id="ARBA00023180"/>
    </source>
</evidence>
<keyword evidence="7" id="KW-1133">Transmembrane helix</keyword>
<dbReference type="STRING" id="4572.M7ZC93"/>
<keyword evidence="11" id="KW-0175">Coiled coil</keyword>
<dbReference type="InterPro" id="IPR029044">
    <property type="entry name" value="Nucleotide-diphossugar_trans"/>
</dbReference>
<dbReference type="GO" id="GO:0000139">
    <property type="term" value="C:Golgi membrane"/>
    <property type="evidence" value="ECO:0007669"/>
    <property type="project" value="UniProtKB-SubCell"/>
</dbReference>